<keyword evidence="6" id="KW-0227">DNA damage</keyword>
<dbReference type="AlphaFoldDB" id="U3GS75"/>
<dbReference type="InterPro" id="IPR001497">
    <property type="entry name" value="MethylDNA_cys_MeTrfase_AS"/>
</dbReference>
<dbReference type="eggNOG" id="COG0350">
    <property type="taxonomic scope" value="Bacteria"/>
</dbReference>
<dbReference type="PANTHER" id="PTHR10815:SF13">
    <property type="entry name" value="METHYLATED-DNA--PROTEIN-CYSTEINE METHYLTRANSFERASE"/>
    <property type="match status" value="1"/>
</dbReference>
<dbReference type="Gene3D" id="3.30.160.70">
    <property type="entry name" value="Methylated DNA-protein cysteine methyltransferase domain"/>
    <property type="match status" value="1"/>
</dbReference>
<dbReference type="NCBIfam" id="TIGR00589">
    <property type="entry name" value="ogt"/>
    <property type="match status" value="1"/>
</dbReference>
<evidence type="ECO:0000256" key="7">
    <source>
        <dbReference type="ARBA" id="ARBA00023204"/>
    </source>
</evidence>
<dbReference type="Pfam" id="PF01035">
    <property type="entry name" value="DNA_binding_1"/>
    <property type="match status" value="1"/>
</dbReference>
<dbReference type="InterPro" id="IPR036631">
    <property type="entry name" value="MGMT_N_sf"/>
</dbReference>
<evidence type="ECO:0000313" key="12">
    <source>
        <dbReference type="Proteomes" id="UP000016943"/>
    </source>
</evidence>
<evidence type="ECO:0000259" key="9">
    <source>
        <dbReference type="Pfam" id="PF01035"/>
    </source>
</evidence>
<dbReference type="PANTHER" id="PTHR10815">
    <property type="entry name" value="METHYLATED-DNA--PROTEIN-CYSTEINE METHYLTRANSFERASE"/>
    <property type="match status" value="1"/>
</dbReference>
<dbReference type="HOGENOM" id="CLU_000445_52_2_11"/>
<dbReference type="Gene3D" id="1.10.10.10">
    <property type="entry name" value="Winged helix-like DNA-binding domain superfamily/Winged helix DNA-binding domain"/>
    <property type="match status" value="1"/>
</dbReference>
<feature type="domain" description="Methylguanine DNA methyltransferase ribonuclease-like" evidence="10">
    <location>
        <begin position="19"/>
        <end position="80"/>
    </location>
</feature>
<accession>U3GS75</accession>
<comment type="catalytic activity">
    <reaction evidence="1">
        <text>a 4-O-methyl-thymidine in DNA + L-cysteinyl-[protein] = a thymidine in DNA + S-methyl-L-cysteinyl-[protein]</text>
        <dbReference type="Rhea" id="RHEA:53428"/>
        <dbReference type="Rhea" id="RHEA-COMP:10131"/>
        <dbReference type="Rhea" id="RHEA-COMP:10132"/>
        <dbReference type="Rhea" id="RHEA-COMP:13555"/>
        <dbReference type="Rhea" id="RHEA-COMP:13556"/>
        <dbReference type="ChEBI" id="CHEBI:29950"/>
        <dbReference type="ChEBI" id="CHEBI:82612"/>
        <dbReference type="ChEBI" id="CHEBI:137386"/>
        <dbReference type="ChEBI" id="CHEBI:137387"/>
        <dbReference type="EC" id="2.1.1.63"/>
    </reaction>
</comment>
<dbReference type="EC" id="2.1.1.63" evidence="3"/>
<dbReference type="GO" id="GO:0006281">
    <property type="term" value="P:DNA repair"/>
    <property type="evidence" value="ECO:0007669"/>
    <property type="project" value="UniProtKB-KW"/>
</dbReference>
<dbReference type="PROSITE" id="PS00374">
    <property type="entry name" value="MGMT"/>
    <property type="match status" value="1"/>
</dbReference>
<evidence type="ECO:0000256" key="3">
    <source>
        <dbReference type="ARBA" id="ARBA00011918"/>
    </source>
</evidence>
<dbReference type="InterPro" id="IPR014048">
    <property type="entry name" value="MethylDNA_cys_MeTrfase_DNA-bd"/>
</dbReference>
<evidence type="ECO:0000256" key="5">
    <source>
        <dbReference type="ARBA" id="ARBA00022679"/>
    </source>
</evidence>
<dbReference type="KEGG" id="caz:CARG_00240"/>
<dbReference type="Pfam" id="PF02870">
    <property type="entry name" value="Methyltransf_1N"/>
    <property type="match status" value="1"/>
</dbReference>
<keyword evidence="4" id="KW-0489">Methyltransferase</keyword>
<proteinExistence type="inferred from homology"/>
<keyword evidence="7" id="KW-0234">DNA repair</keyword>
<feature type="domain" description="Methylated-DNA-[protein]-cysteine S-methyltransferase DNA binding" evidence="9">
    <location>
        <begin position="89"/>
        <end position="167"/>
    </location>
</feature>
<evidence type="ECO:0000313" key="11">
    <source>
        <dbReference type="EMBL" id="AGU14255.1"/>
    </source>
</evidence>
<dbReference type="InterPro" id="IPR036217">
    <property type="entry name" value="MethylDNA_cys_MeTrfase_DNAb"/>
</dbReference>
<dbReference type="GO" id="GO:0032259">
    <property type="term" value="P:methylation"/>
    <property type="evidence" value="ECO:0007669"/>
    <property type="project" value="UniProtKB-KW"/>
</dbReference>
<organism evidence="11 12">
    <name type="scientific">Corynebacterium argentoratense DSM 44202</name>
    <dbReference type="NCBI Taxonomy" id="1348662"/>
    <lineage>
        <taxon>Bacteria</taxon>
        <taxon>Bacillati</taxon>
        <taxon>Actinomycetota</taxon>
        <taxon>Actinomycetes</taxon>
        <taxon>Mycobacteriales</taxon>
        <taxon>Corynebacteriaceae</taxon>
        <taxon>Corynebacterium</taxon>
    </lineage>
</organism>
<comment type="similarity">
    <text evidence="2">Belongs to the MGMT family.</text>
</comment>
<reference evidence="11 12" key="1">
    <citation type="journal article" date="2013" name="Genome Announc.">
        <title>Whole-Genome Sequence of the Clinical Strain Corynebacterium argentoratense DSM 44202, Isolated from a Human Throat Specimen.</title>
        <authorList>
            <person name="Bomholt C."/>
            <person name="Glaub A."/>
            <person name="Gravermann K."/>
            <person name="Albersmeier A."/>
            <person name="Brinkrolf K."/>
            <person name="Ruckert C."/>
            <person name="Tauch A."/>
        </authorList>
    </citation>
    <scope>NUCLEOTIDE SEQUENCE [LARGE SCALE GENOMIC DNA]</scope>
    <source>
        <strain evidence="11">DSM 44202</strain>
    </source>
</reference>
<gene>
    <name evidence="11" type="ORF">CARG_00240</name>
</gene>
<evidence type="ECO:0000256" key="2">
    <source>
        <dbReference type="ARBA" id="ARBA00008711"/>
    </source>
</evidence>
<keyword evidence="12" id="KW-1185">Reference proteome</keyword>
<dbReference type="PATRIC" id="fig|1348662.3.peg.46"/>
<name>U3GS75_9CORY</name>
<protein>
    <recommendedName>
        <fullName evidence="3">methylated-DNA--[protein]-cysteine S-methyltransferase</fullName>
        <ecNumber evidence="3">2.1.1.63</ecNumber>
    </recommendedName>
</protein>
<dbReference type="STRING" id="1348662.CARG_00240"/>
<evidence type="ECO:0000256" key="6">
    <source>
        <dbReference type="ARBA" id="ARBA00022763"/>
    </source>
</evidence>
<dbReference type="FunFam" id="1.10.10.10:FF:000214">
    <property type="entry name" value="Methylated-DNA--protein-cysteine methyltransferase"/>
    <property type="match status" value="1"/>
</dbReference>
<dbReference type="SUPFAM" id="SSF46767">
    <property type="entry name" value="Methylated DNA-protein cysteine methyltransferase, C-terminal domain"/>
    <property type="match status" value="1"/>
</dbReference>
<dbReference type="CDD" id="cd06445">
    <property type="entry name" value="ATase"/>
    <property type="match status" value="1"/>
</dbReference>
<evidence type="ECO:0000259" key="10">
    <source>
        <dbReference type="Pfam" id="PF02870"/>
    </source>
</evidence>
<evidence type="ECO:0000256" key="4">
    <source>
        <dbReference type="ARBA" id="ARBA00022603"/>
    </source>
</evidence>
<comment type="catalytic activity">
    <reaction evidence="8">
        <text>a 6-O-methyl-2'-deoxyguanosine in DNA + L-cysteinyl-[protein] = S-methyl-L-cysteinyl-[protein] + a 2'-deoxyguanosine in DNA</text>
        <dbReference type="Rhea" id="RHEA:24000"/>
        <dbReference type="Rhea" id="RHEA-COMP:10131"/>
        <dbReference type="Rhea" id="RHEA-COMP:10132"/>
        <dbReference type="Rhea" id="RHEA-COMP:11367"/>
        <dbReference type="Rhea" id="RHEA-COMP:11368"/>
        <dbReference type="ChEBI" id="CHEBI:29950"/>
        <dbReference type="ChEBI" id="CHEBI:82612"/>
        <dbReference type="ChEBI" id="CHEBI:85445"/>
        <dbReference type="ChEBI" id="CHEBI:85448"/>
        <dbReference type="EC" id="2.1.1.63"/>
    </reaction>
</comment>
<dbReference type="InterPro" id="IPR036388">
    <property type="entry name" value="WH-like_DNA-bd_sf"/>
</dbReference>
<sequence>MLLPDTLKPMLSGNTRALYGTVVDTPIGPLSVHASERGVCTIDFGTIYRGARSHPIVDAATTQIREYFAGERQVFSVPIDDAAWNDGGFAARALHALRGIGYGQTCSYGALAGLAGSAAASRAAGTACAMNPVPLLIPCHRVIRSDGSLGNYRGGVGAKRLLLELEQTYRSYR</sequence>
<dbReference type="GO" id="GO:0003908">
    <property type="term" value="F:methylated-DNA-[protein]-cysteine S-methyltransferase activity"/>
    <property type="evidence" value="ECO:0007669"/>
    <property type="project" value="UniProtKB-EC"/>
</dbReference>
<dbReference type="InterPro" id="IPR008332">
    <property type="entry name" value="MethylG_MeTrfase_N"/>
</dbReference>
<dbReference type="EMBL" id="CP006365">
    <property type="protein sequence ID" value="AGU14255.1"/>
    <property type="molecule type" value="Genomic_DNA"/>
</dbReference>
<keyword evidence="5" id="KW-0808">Transferase</keyword>
<dbReference type="SUPFAM" id="SSF53155">
    <property type="entry name" value="Methylated DNA-protein cysteine methyltransferase domain"/>
    <property type="match status" value="1"/>
</dbReference>
<dbReference type="Proteomes" id="UP000016943">
    <property type="component" value="Chromosome"/>
</dbReference>
<evidence type="ECO:0000256" key="8">
    <source>
        <dbReference type="ARBA" id="ARBA00049348"/>
    </source>
</evidence>
<evidence type="ECO:0000256" key="1">
    <source>
        <dbReference type="ARBA" id="ARBA00001286"/>
    </source>
</evidence>